<evidence type="ECO:0000256" key="2">
    <source>
        <dbReference type="ARBA" id="ARBA00022679"/>
    </source>
</evidence>
<dbReference type="InterPro" id="IPR023213">
    <property type="entry name" value="CAT-like_dom_sf"/>
</dbReference>
<dbReference type="Gene3D" id="3.30.559.10">
    <property type="entry name" value="Chloramphenicol acetyltransferase-like domain"/>
    <property type="match status" value="1"/>
</dbReference>
<dbReference type="SUPFAM" id="SSF52777">
    <property type="entry name" value="CoA-dependent acyltransferases"/>
    <property type="match status" value="1"/>
</dbReference>
<dbReference type="InterPro" id="IPR001078">
    <property type="entry name" value="2-oxoacid_DH_actylTfrase"/>
</dbReference>
<dbReference type="Proteomes" id="UP000471120">
    <property type="component" value="Unassembled WGS sequence"/>
</dbReference>
<evidence type="ECO:0000256" key="1">
    <source>
        <dbReference type="ARBA" id="ARBA00001938"/>
    </source>
</evidence>
<dbReference type="Pfam" id="PF00198">
    <property type="entry name" value="2-oxoacid_dh"/>
    <property type="match status" value="1"/>
</dbReference>
<evidence type="ECO:0000259" key="4">
    <source>
        <dbReference type="Pfam" id="PF00198"/>
    </source>
</evidence>
<dbReference type="PANTHER" id="PTHR43178">
    <property type="entry name" value="DIHYDROLIPOAMIDE ACETYLTRANSFERASE COMPONENT OF PYRUVATE DEHYDROGENASE COMPLEX"/>
    <property type="match status" value="1"/>
</dbReference>
<keyword evidence="2" id="KW-0808">Transferase</keyword>
<dbReference type="GO" id="GO:0005737">
    <property type="term" value="C:cytoplasm"/>
    <property type="evidence" value="ECO:0007669"/>
    <property type="project" value="TreeGrafter"/>
</dbReference>
<name>A0A6P2CG06_9NOCA</name>
<protein>
    <submittedName>
        <fullName evidence="5">2-oxo acid dehydrogenase</fullName>
    </submittedName>
</protein>
<dbReference type="InterPro" id="IPR050743">
    <property type="entry name" value="2-oxoacid_DH_E2_comp"/>
</dbReference>
<organism evidence="5 6">
    <name type="scientific">Rhodococcus rhodnii</name>
    <dbReference type="NCBI Taxonomy" id="38312"/>
    <lineage>
        <taxon>Bacteria</taxon>
        <taxon>Bacillati</taxon>
        <taxon>Actinomycetota</taxon>
        <taxon>Actinomycetes</taxon>
        <taxon>Mycobacteriales</taxon>
        <taxon>Nocardiaceae</taxon>
        <taxon>Rhodococcus</taxon>
    </lineage>
</organism>
<gene>
    <name evidence="5" type="ORF">DW322_07905</name>
</gene>
<evidence type="ECO:0000313" key="6">
    <source>
        <dbReference type="Proteomes" id="UP000471120"/>
    </source>
</evidence>
<dbReference type="GO" id="GO:0016407">
    <property type="term" value="F:acetyltransferase activity"/>
    <property type="evidence" value="ECO:0007669"/>
    <property type="project" value="TreeGrafter"/>
</dbReference>
<accession>A0A6P2CG06</accession>
<evidence type="ECO:0000313" key="5">
    <source>
        <dbReference type="EMBL" id="TXG90156.1"/>
    </source>
</evidence>
<dbReference type="AlphaFoldDB" id="A0A6P2CG06"/>
<dbReference type="EMBL" id="QRCM01000001">
    <property type="protein sequence ID" value="TXG90156.1"/>
    <property type="molecule type" value="Genomic_DNA"/>
</dbReference>
<keyword evidence="3" id="KW-0012">Acyltransferase</keyword>
<sequence length="257" mass="26946">MTETVIGPVPARRRHTLAFLRAIRGDAPVHLATEVDVSELLERRAAASRRYSYVTYVVAALGATLAKHPEANVAIGGPWFAPRLARFATVDVKLALDKTDGGVRHVASAVFPDVEAATLDEIQDRVDRLRDTPAAELDELAGSRLLDRLPPFLGGVAFAVATRLDRRPATLGTVALSSLGHADVTAFHSDGGTAVTVGLGAVRQRPVAVATGAGHEVAVRPVLPLSLTFDHRALDGAAAADVLTTLADLLAHGGCRA</sequence>
<reference evidence="5 6" key="1">
    <citation type="submission" date="2018-07" db="EMBL/GenBank/DDBJ databases">
        <title>Genome sequence of Rhodococcus rhodnii ATCC 35071 from Rhodnius prolixus.</title>
        <authorList>
            <person name="Patel V."/>
            <person name="Vogel K.J."/>
        </authorList>
    </citation>
    <scope>NUCLEOTIDE SEQUENCE [LARGE SCALE GENOMIC DNA]</scope>
    <source>
        <strain evidence="5 6">ATCC 35071</strain>
    </source>
</reference>
<proteinExistence type="predicted"/>
<dbReference type="GO" id="GO:0031405">
    <property type="term" value="F:lipoic acid binding"/>
    <property type="evidence" value="ECO:0007669"/>
    <property type="project" value="TreeGrafter"/>
</dbReference>
<dbReference type="RefSeq" id="WP_010837461.1">
    <property type="nucleotide sequence ID" value="NZ_QRCM01000001.1"/>
</dbReference>
<comment type="caution">
    <text evidence="5">The sequence shown here is derived from an EMBL/GenBank/DDBJ whole genome shotgun (WGS) entry which is preliminary data.</text>
</comment>
<dbReference type="PANTHER" id="PTHR43178:SF5">
    <property type="entry name" value="LIPOAMIDE ACYLTRANSFERASE COMPONENT OF BRANCHED-CHAIN ALPHA-KETO ACID DEHYDROGENASE COMPLEX, MITOCHONDRIAL"/>
    <property type="match status" value="1"/>
</dbReference>
<feature type="domain" description="2-oxoacid dehydrogenase acyltransferase catalytic" evidence="4">
    <location>
        <begin position="168"/>
        <end position="251"/>
    </location>
</feature>
<evidence type="ECO:0000256" key="3">
    <source>
        <dbReference type="ARBA" id="ARBA00023315"/>
    </source>
</evidence>
<comment type="cofactor">
    <cofactor evidence="1">
        <name>(R)-lipoate</name>
        <dbReference type="ChEBI" id="CHEBI:83088"/>
    </cofactor>
</comment>